<accession>A0AA39NUF1</accession>
<evidence type="ECO:0008006" key="3">
    <source>
        <dbReference type="Google" id="ProtNLM"/>
    </source>
</evidence>
<gene>
    <name evidence="1" type="ORF">IW261DRAFT_1571566</name>
</gene>
<protein>
    <recommendedName>
        <fullName evidence="3">F-box domain-containing protein</fullName>
    </recommendedName>
</protein>
<evidence type="ECO:0000313" key="2">
    <source>
        <dbReference type="Proteomes" id="UP001175227"/>
    </source>
</evidence>
<reference evidence="1" key="1">
    <citation type="submission" date="2023-06" db="EMBL/GenBank/DDBJ databases">
        <authorList>
            <consortium name="Lawrence Berkeley National Laboratory"/>
            <person name="Ahrendt S."/>
            <person name="Sahu N."/>
            <person name="Indic B."/>
            <person name="Wong-Bajracharya J."/>
            <person name="Merenyi Z."/>
            <person name="Ke H.-M."/>
            <person name="Monk M."/>
            <person name="Kocsube S."/>
            <person name="Drula E."/>
            <person name="Lipzen A."/>
            <person name="Balint B."/>
            <person name="Henrissat B."/>
            <person name="Andreopoulos B."/>
            <person name="Martin F.M."/>
            <person name="Harder C.B."/>
            <person name="Rigling D."/>
            <person name="Ford K.L."/>
            <person name="Foster G.D."/>
            <person name="Pangilinan J."/>
            <person name="Papanicolaou A."/>
            <person name="Barry K."/>
            <person name="LaButti K."/>
            <person name="Viragh M."/>
            <person name="Koriabine M."/>
            <person name="Yan M."/>
            <person name="Riley R."/>
            <person name="Champramary S."/>
            <person name="Plett K.L."/>
            <person name="Tsai I.J."/>
            <person name="Slot J."/>
            <person name="Sipos G."/>
            <person name="Plett J."/>
            <person name="Nagy L.G."/>
            <person name="Grigoriev I.V."/>
        </authorList>
    </citation>
    <scope>NUCLEOTIDE SEQUENCE</scope>
    <source>
        <strain evidence="1">ICMP 16352</strain>
    </source>
</reference>
<dbReference type="EMBL" id="JAUEPR010000046">
    <property type="protein sequence ID" value="KAK0471875.1"/>
    <property type="molecule type" value="Genomic_DNA"/>
</dbReference>
<proteinExistence type="predicted"/>
<comment type="caution">
    <text evidence="1">The sequence shown here is derived from an EMBL/GenBank/DDBJ whole genome shotgun (WGS) entry which is preliminary data.</text>
</comment>
<dbReference type="Proteomes" id="UP001175227">
    <property type="component" value="Unassembled WGS sequence"/>
</dbReference>
<evidence type="ECO:0000313" key="1">
    <source>
        <dbReference type="EMBL" id="KAK0471875.1"/>
    </source>
</evidence>
<organism evidence="1 2">
    <name type="scientific">Armillaria novae-zelandiae</name>
    <dbReference type="NCBI Taxonomy" id="153914"/>
    <lineage>
        <taxon>Eukaryota</taxon>
        <taxon>Fungi</taxon>
        <taxon>Dikarya</taxon>
        <taxon>Basidiomycota</taxon>
        <taxon>Agaricomycotina</taxon>
        <taxon>Agaricomycetes</taxon>
        <taxon>Agaricomycetidae</taxon>
        <taxon>Agaricales</taxon>
        <taxon>Marasmiineae</taxon>
        <taxon>Physalacriaceae</taxon>
        <taxon>Armillaria</taxon>
    </lineage>
</organism>
<sequence length="213" mass="23828">MPFLDLPNKLLSYVVDFMDRDTLLALSVTERHTLHGMADRLLRQNVTVHFNTVQKSEPNLFSFDSTCLAAIRSLSMYVDGYFDFHPVSFASVFAHMANVSHVRVSGGSGPLIRLVLENTMVSLVALELHSCNVEPQDFSEMTTITIRKLFISQSHPNVHFLLGPLRVEELVVHGPVGLDDECMHIGVTLRRLTDAHLGRFAFDACPRGQILVP</sequence>
<dbReference type="AlphaFoldDB" id="A0AA39NUF1"/>
<name>A0AA39NUF1_9AGAR</name>
<keyword evidence="2" id="KW-1185">Reference proteome</keyword>